<evidence type="ECO:0000256" key="1">
    <source>
        <dbReference type="ARBA" id="ARBA00022490"/>
    </source>
</evidence>
<dbReference type="Proteomes" id="UP000298049">
    <property type="component" value="Chromosome"/>
</dbReference>
<dbReference type="PANTHER" id="PTHR42938">
    <property type="entry name" value="FORMATE DEHYDROGENASE 1"/>
    <property type="match status" value="1"/>
</dbReference>
<dbReference type="RefSeq" id="WP_136548131.1">
    <property type="nucleotide sequence ID" value="NZ_CP031093.1"/>
</dbReference>
<dbReference type="GO" id="GO:0051287">
    <property type="term" value="F:NAD binding"/>
    <property type="evidence" value="ECO:0007669"/>
    <property type="project" value="InterPro"/>
</dbReference>
<dbReference type="InterPro" id="IPR006139">
    <property type="entry name" value="D-isomer_2_OHA_DH_cat_dom"/>
</dbReference>
<dbReference type="PANTHER" id="PTHR42938:SF9">
    <property type="entry name" value="FORMATE DEHYDROGENASE 1"/>
    <property type="match status" value="1"/>
</dbReference>
<dbReference type="InterPro" id="IPR006140">
    <property type="entry name" value="D-isomer_DH_NAD-bd"/>
</dbReference>
<feature type="binding site" evidence="5">
    <location>
        <position position="66"/>
    </location>
    <ligand>
        <name>substrate</name>
    </ligand>
</feature>
<proteinExistence type="inferred from homology"/>
<evidence type="ECO:0000256" key="2">
    <source>
        <dbReference type="ARBA" id="ARBA00023002"/>
    </source>
</evidence>
<dbReference type="CDD" id="cd12158">
    <property type="entry name" value="ErythrP_dh"/>
    <property type="match status" value="1"/>
</dbReference>
<name>A0A4P7XGR8_9ALTE</name>
<reference evidence="9 10" key="1">
    <citation type="submission" date="2018-07" db="EMBL/GenBank/DDBJ databases">
        <title>Marsedoiliclastica nanhaica gen. nov. sp. nov., a novel marine hydrocarbonoclastic bacterium isolated from an in-situ enriched hydrocarbon-degrading consortium in deep-sea sediment.</title>
        <authorList>
            <person name="Dong C."/>
            <person name="Ma T."/>
            <person name="Liu R."/>
            <person name="Shao Z."/>
        </authorList>
    </citation>
    <scope>NUCLEOTIDE SEQUENCE [LARGE SCALE GENOMIC DNA]</scope>
    <source>
        <strain evidence="10">soil36-7</strain>
    </source>
</reference>
<dbReference type="InterPro" id="IPR038251">
    <property type="entry name" value="PdxB_dimer_sf"/>
</dbReference>
<comment type="caution">
    <text evidence="5">Lacks conserved residue(s) required for the propagation of feature annotation.</text>
</comment>
<dbReference type="GO" id="GO:0046983">
    <property type="term" value="F:protein dimerization activity"/>
    <property type="evidence" value="ECO:0007669"/>
    <property type="project" value="InterPro"/>
</dbReference>
<dbReference type="Pfam" id="PF11890">
    <property type="entry name" value="DUF3410"/>
    <property type="match status" value="1"/>
</dbReference>
<dbReference type="UniPathway" id="UPA00244">
    <property type="reaction ID" value="UER00310"/>
</dbReference>
<feature type="active site" description="Proton donor" evidence="5">
    <location>
        <position position="252"/>
    </location>
</feature>
<dbReference type="NCBIfam" id="NF001309">
    <property type="entry name" value="PRK00257.1"/>
    <property type="match status" value="1"/>
</dbReference>
<dbReference type="Gene3D" id="3.40.50.720">
    <property type="entry name" value="NAD(P)-binding Rossmann-like Domain"/>
    <property type="match status" value="2"/>
</dbReference>
<dbReference type="InterPro" id="IPR024531">
    <property type="entry name" value="Erythronate-4-P_DHase_dimer"/>
</dbReference>
<accession>A0A4P7XGR8</accession>
<evidence type="ECO:0000256" key="4">
    <source>
        <dbReference type="ARBA" id="ARBA00023096"/>
    </source>
</evidence>
<dbReference type="OrthoDB" id="9770208at2"/>
<keyword evidence="1 5" id="KW-0963">Cytoplasm</keyword>
<dbReference type="GO" id="GO:0005829">
    <property type="term" value="C:cytosol"/>
    <property type="evidence" value="ECO:0007669"/>
    <property type="project" value="TreeGrafter"/>
</dbReference>
<dbReference type="InterPro" id="IPR036291">
    <property type="entry name" value="NAD(P)-bd_dom_sf"/>
</dbReference>
<sequence length="380" mass="42158">MHIVADENIPLLNEFFADIGTITRLPGRMIRPEDVQKAEVLLVRSVTHVDSSLLANSSVKFVGTATIGTDHVDEKWLEQQGIAFAAAPGCNAEAVVQYVISCLSLHAELNGEPWARPRVGIIGCGNVGGRLRERLDKLGFQVVACDPLLEKTAEGEFSDLDQALDCDVITLHTPLTREGPHPTHHLLNEDRLARLREDQLLINTSRGSVIDTDALAARLSAAGAPTVILDVWENEPQISTELLEKVWLGTPHIAGYTLEGKANGTGMIYQALSRYLGLPVRKKAGQFMPDPGLSRMTFTSEAHREEALALAIRATYDPRRDDTALRRTLRLPDERRAAAFDEMRKKYRTRREFASIRLQLKGTANELQHSFKTLGFRIKS</sequence>
<comment type="subunit">
    <text evidence="5">Homodimer.</text>
</comment>
<dbReference type="HAMAP" id="MF_01825">
    <property type="entry name" value="PdxB"/>
    <property type="match status" value="1"/>
</dbReference>
<evidence type="ECO:0000313" key="9">
    <source>
        <dbReference type="EMBL" id="QCF25644.1"/>
    </source>
</evidence>
<feature type="domain" description="Erythronate-4-phosphate dehydrogenase dimerisation" evidence="8">
    <location>
        <begin position="287"/>
        <end position="375"/>
    </location>
</feature>
<feature type="binding site" evidence="5">
    <location>
        <position position="256"/>
    </location>
    <ligand>
        <name>substrate</name>
    </ligand>
</feature>
<feature type="domain" description="D-isomer specific 2-hydroxyacid dehydrogenase NAD-binding" evidence="7">
    <location>
        <begin position="111"/>
        <end position="254"/>
    </location>
</feature>
<dbReference type="InterPro" id="IPR029752">
    <property type="entry name" value="D-isomer_DH_CS1"/>
</dbReference>
<comment type="similarity">
    <text evidence="5">Belongs to the D-isomer specific 2-hydroxyacid dehydrogenase family. PdxB subfamily.</text>
</comment>
<feature type="binding site" evidence="5">
    <location>
        <position position="173"/>
    </location>
    <ligand>
        <name>NAD(+)</name>
        <dbReference type="ChEBI" id="CHEBI:57540"/>
    </ligand>
</feature>
<dbReference type="GO" id="GO:0036001">
    <property type="term" value="P:'de novo' pyridoxal 5'-phosphate biosynthetic process"/>
    <property type="evidence" value="ECO:0007669"/>
    <property type="project" value="TreeGrafter"/>
</dbReference>
<protein>
    <recommendedName>
        <fullName evidence="5">Erythronate-4-phosphate dehydrogenase</fullName>
        <ecNumber evidence="5">1.1.1.290</ecNumber>
    </recommendedName>
</protein>
<dbReference type="InterPro" id="IPR020921">
    <property type="entry name" value="Erythronate-4-P_DHase"/>
</dbReference>
<dbReference type="SUPFAM" id="SSF52283">
    <property type="entry name" value="Formate/glycerate dehydrogenase catalytic domain-like"/>
    <property type="match status" value="1"/>
</dbReference>
<keyword evidence="10" id="KW-1185">Reference proteome</keyword>
<keyword evidence="4 5" id="KW-0664">Pyridoxine biosynthesis</keyword>
<dbReference type="KEGG" id="hmi:soil367_06795"/>
<comment type="catalytic activity">
    <reaction evidence="5">
        <text>4-phospho-D-erythronate + NAD(+) = (R)-3-hydroxy-2-oxo-4-phosphooxybutanoate + NADH + H(+)</text>
        <dbReference type="Rhea" id="RHEA:18829"/>
        <dbReference type="ChEBI" id="CHEBI:15378"/>
        <dbReference type="ChEBI" id="CHEBI:57540"/>
        <dbReference type="ChEBI" id="CHEBI:57945"/>
        <dbReference type="ChEBI" id="CHEBI:58538"/>
        <dbReference type="ChEBI" id="CHEBI:58766"/>
        <dbReference type="EC" id="1.1.1.290"/>
    </reaction>
</comment>
<dbReference type="SUPFAM" id="SSF51735">
    <property type="entry name" value="NAD(P)-binding Rossmann-fold domains"/>
    <property type="match status" value="1"/>
</dbReference>
<dbReference type="Pfam" id="PF02826">
    <property type="entry name" value="2-Hacid_dh_C"/>
    <property type="match status" value="1"/>
</dbReference>
<dbReference type="PROSITE" id="PS00671">
    <property type="entry name" value="D_2_HYDROXYACID_DH_3"/>
    <property type="match status" value="1"/>
</dbReference>
<feature type="binding site" evidence="5">
    <location>
        <position position="230"/>
    </location>
    <ligand>
        <name>NAD(+)</name>
        <dbReference type="ChEBI" id="CHEBI:57540"/>
    </ligand>
</feature>
<dbReference type="AlphaFoldDB" id="A0A4P7XGR8"/>
<feature type="binding site" evidence="5">
    <location>
        <position position="146"/>
    </location>
    <ligand>
        <name>NAD(+)</name>
        <dbReference type="ChEBI" id="CHEBI:57540"/>
    </ligand>
</feature>
<feature type="active site" evidence="5">
    <location>
        <position position="206"/>
    </location>
</feature>
<feature type="binding site" evidence="5">
    <location>
        <position position="255"/>
    </location>
    <ligand>
        <name>NAD(+)</name>
        <dbReference type="ChEBI" id="CHEBI:57540"/>
    </ligand>
</feature>
<feature type="domain" description="D-isomer specific 2-hydroxyacid dehydrogenase catalytic" evidence="6">
    <location>
        <begin position="33"/>
        <end position="276"/>
    </location>
</feature>
<dbReference type="InterPro" id="IPR029753">
    <property type="entry name" value="D-isomer_DH_CS"/>
</dbReference>
<evidence type="ECO:0000256" key="3">
    <source>
        <dbReference type="ARBA" id="ARBA00023027"/>
    </source>
</evidence>
<keyword evidence="3 5" id="KW-0520">NAD</keyword>
<evidence type="ECO:0000259" key="8">
    <source>
        <dbReference type="Pfam" id="PF11890"/>
    </source>
</evidence>
<organism evidence="9 10">
    <name type="scientific">Hydrocarboniclastica marina</name>
    <dbReference type="NCBI Taxonomy" id="2259620"/>
    <lineage>
        <taxon>Bacteria</taxon>
        <taxon>Pseudomonadati</taxon>
        <taxon>Pseudomonadota</taxon>
        <taxon>Gammaproteobacteria</taxon>
        <taxon>Alteromonadales</taxon>
        <taxon>Alteromonadaceae</taxon>
        <taxon>Hydrocarboniclastica</taxon>
    </lineage>
</organism>
<comment type="function">
    <text evidence="5">Catalyzes the oxidation of erythronate-4-phosphate to 3-hydroxy-2-oxo-4-phosphonooxybutanoate.</text>
</comment>
<dbReference type="PROSITE" id="PS00065">
    <property type="entry name" value="D_2_HYDROXYACID_DH_1"/>
    <property type="match status" value="1"/>
</dbReference>
<comment type="pathway">
    <text evidence="5">Cofactor biosynthesis; pyridoxine 5'-phosphate biosynthesis; pyridoxine 5'-phosphate from D-erythrose 4-phosphate: step 2/5.</text>
</comment>
<dbReference type="GO" id="GO:0008615">
    <property type="term" value="P:pyridoxine biosynthetic process"/>
    <property type="evidence" value="ECO:0007669"/>
    <property type="project" value="UniProtKB-UniRule"/>
</dbReference>
<keyword evidence="2 5" id="KW-0560">Oxidoreductase</keyword>
<gene>
    <name evidence="5" type="primary">pdxB</name>
    <name evidence="9" type="ORF">soil367_06795</name>
</gene>
<evidence type="ECO:0000256" key="5">
    <source>
        <dbReference type="HAMAP-Rule" id="MF_01825"/>
    </source>
</evidence>
<dbReference type="Pfam" id="PF00389">
    <property type="entry name" value="2-Hacid_dh"/>
    <property type="match status" value="1"/>
</dbReference>
<evidence type="ECO:0000259" key="6">
    <source>
        <dbReference type="Pfam" id="PF00389"/>
    </source>
</evidence>
<dbReference type="EC" id="1.1.1.290" evidence="5"/>
<dbReference type="EMBL" id="CP031093">
    <property type="protein sequence ID" value="QCF25644.1"/>
    <property type="molecule type" value="Genomic_DNA"/>
</dbReference>
<dbReference type="GO" id="GO:0033711">
    <property type="term" value="F:4-phosphoerythronate dehydrogenase activity"/>
    <property type="evidence" value="ECO:0007669"/>
    <property type="project" value="UniProtKB-EC"/>
</dbReference>
<comment type="subcellular location">
    <subcellularLocation>
        <location evidence="5">Cytoplasm</location>
    </subcellularLocation>
</comment>
<evidence type="ECO:0000259" key="7">
    <source>
        <dbReference type="Pfam" id="PF02826"/>
    </source>
</evidence>
<feature type="active site" evidence="5">
    <location>
        <position position="235"/>
    </location>
</feature>
<dbReference type="Gene3D" id="3.30.1370.170">
    <property type="match status" value="1"/>
</dbReference>
<evidence type="ECO:0000313" key="10">
    <source>
        <dbReference type="Proteomes" id="UP000298049"/>
    </source>
</evidence>
<feature type="binding site" evidence="5">
    <location>
        <position position="45"/>
    </location>
    <ligand>
        <name>substrate</name>
    </ligand>
</feature>